<evidence type="ECO:0000259" key="3">
    <source>
        <dbReference type="PROSITE" id="PS50943"/>
    </source>
</evidence>
<evidence type="ECO:0000313" key="5">
    <source>
        <dbReference type="Proteomes" id="UP001364472"/>
    </source>
</evidence>
<dbReference type="InterPro" id="IPR001387">
    <property type="entry name" value="Cro/C1-type_HTH"/>
</dbReference>
<evidence type="ECO:0000256" key="2">
    <source>
        <dbReference type="SAM" id="Phobius"/>
    </source>
</evidence>
<accession>A0AAW9R463</accession>
<dbReference type="GO" id="GO:0003677">
    <property type="term" value="F:DNA binding"/>
    <property type="evidence" value="ECO:0007669"/>
    <property type="project" value="InterPro"/>
</dbReference>
<protein>
    <submittedName>
        <fullName evidence="4">RodZ domain-containing protein</fullName>
    </submittedName>
</protein>
<dbReference type="InterPro" id="IPR010982">
    <property type="entry name" value="Lambda_DNA-bd_dom_sf"/>
</dbReference>
<keyword evidence="2" id="KW-1133">Transmembrane helix</keyword>
<keyword evidence="2" id="KW-0472">Membrane</keyword>
<dbReference type="CDD" id="cd00093">
    <property type="entry name" value="HTH_XRE"/>
    <property type="match status" value="1"/>
</dbReference>
<dbReference type="AlphaFoldDB" id="A0AAW9R463"/>
<feature type="region of interest" description="Disordered" evidence="1">
    <location>
        <begin position="1"/>
        <end position="23"/>
    </location>
</feature>
<reference evidence="4 5" key="1">
    <citation type="journal article" date="2016" name="Antonie Van Leeuwenhoek">
        <title>Denitratimonas tolerans gen. nov., sp. nov., a denitrifying bacterium isolated from a bioreactor for tannery wastewater treatment.</title>
        <authorList>
            <person name="Han S.I."/>
            <person name="Kim J.O."/>
            <person name="Lee Y.R."/>
            <person name="Ekpeghere K.I."/>
            <person name="Koh S.C."/>
            <person name="Whang K.S."/>
        </authorList>
    </citation>
    <scope>NUCLEOTIDE SEQUENCE [LARGE SCALE GENOMIC DNA]</scope>
    <source>
        <strain evidence="4 5">KACC 17565</strain>
    </source>
</reference>
<dbReference type="Pfam" id="PF13413">
    <property type="entry name" value="HTH_25"/>
    <property type="match status" value="1"/>
</dbReference>
<sequence length="303" mass="32264">MSRPVSDTVPMNPPSDASSHAPPGLCLRAAREAAGMSLDEAARRLKLRAPMLDAIEREDVAALGAPVFARGYAISYARLLHVPEQIVDRLFPREAVVEAVPLQTAARGSHGRHLLDRYARRFVYVALTAAIVVPVVLLATRDHLPDPETLLTPLDAPLADVVSNDPSRIALPLQREDVGPPAPVEQPIMASLTPFYSTPRAAAPDAAATGGVAAAPVGLVLELTGTSWVEVIGHDGTRLAHELLRDGSQRTFAVDRVARVLLGNAEAVKVRVDGREVDTTPYRRANVARFELSSDGSLASGGE</sequence>
<organism evidence="4 5">
    <name type="scientific">Denitratimonas tolerans</name>
    <dbReference type="NCBI Taxonomy" id="1338420"/>
    <lineage>
        <taxon>Bacteria</taxon>
        <taxon>Pseudomonadati</taxon>
        <taxon>Pseudomonadota</taxon>
        <taxon>Gammaproteobacteria</taxon>
        <taxon>Lysobacterales</taxon>
        <taxon>Lysobacteraceae</taxon>
        <taxon>Denitratimonas</taxon>
    </lineage>
</organism>
<dbReference type="PROSITE" id="PS50943">
    <property type="entry name" value="HTH_CROC1"/>
    <property type="match status" value="1"/>
</dbReference>
<evidence type="ECO:0000313" key="4">
    <source>
        <dbReference type="EMBL" id="MEJ1248866.1"/>
    </source>
</evidence>
<dbReference type="PANTHER" id="PTHR34475:SF1">
    <property type="entry name" value="CYTOSKELETON PROTEIN RODZ"/>
    <property type="match status" value="1"/>
</dbReference>
<name>A0AAW9R463_9GAMM</name>
<comment type="caution">
    <text evidence="4">The sequence shown here is derived from an EMBL/GenBank/DDBJ whole genome shotgun (WGS) entry which is preliminary data.</text>
</comment>
<dbReference type="Pfam" id="PF13464">
    <property type="entry name" value="RodZ_C"/>
    <property type="match status" value="1"/>
</dbReference>
<evidence type="ECO:0000256" key="1">
    <source>
        <dbReference type="SAM" id="MobiDB-lite"/>
    </source>
</evidence>
<dbReference type="PANTHER" id="PTHR34475">
    <property type="match status" value="1"/>
</dbReference>
<feature type="transmembrane region" description="Helical" evidence="2">
    <location>
        <begin position="122"/>
        <end position="140"/>
    </location>
</feature>
<keyword evidence="5" id="KW-1185">Reference proteome</keyword>
<keyword evidence="2" id="KW-0812">Transmembrane</keyword>
<dbReference type="RefSeq" id="WP_337334585.1">
    <property type="nucleotide sequence ID" value="NZ_JBBDHC010000004.1"/>
</dbReference>
<dbReference type="EMBL" id="JBBDHC010000004">
    <property type="protein sequence ID" value="MEJ1248866.1"/>
    <property type="molecule type" value="Genomic_DNA"/>
</dbReference>
<dbReference type="Gene3D" id="1.10.260.40">
    <property type="entry name" value="lambda repressor-like DNA-binding domains"/>
    <property type="match status" value="1"/>
</dbReference>
<dbReference type="Proteomes" id="UP001364472">
    <property type="component" value="Unassembled WGS sequence"/>
</dbReference>
<gene>
    <name evidence="4" type="ORF">WB794_04140</name>
</gene>
<proteinExistence type="predicted"/>
<dbReference type="InterPro" id="IPR025194">
    <property type="entry name" value="RodZ-like_C"/>
</dbReference>
<dbReference type="InterPro" id="IPR050400">
    <property type="entry name" value="Bact_Cytoskel_RodZ"/>
</dbReference>
<feature type="domain" description="HTH cro/C1-type" evidence="3">
    <location>
        <begin position="27"/>
        <end position="57"/>
    </location>
</feature>